<evidence type="ECO:0000313" key="4">
    <source>
        <dbReference type="Proteomes" id="UP000317078"/>
    </source>
</evidence>
<dbReference type="Proteomes" id="UP000317078">
    <property type="component" value="Unassembled WGS sequence"/>
</dbReference>
<accession>A0A502FRE8</accession>
<feature type="region of interest" description="Disordered" evidence="1">
    <location>
        <begin position="68"/>
        <end position="123"/>
    </location>
</feature>
<dbReference type="OrthoDB" id="7995569at2"/>
<evidence type="ECO:0000313" key="3">
    <source>
        <dbReference type="EMBL" id="TPG51852.1"/>
    </source>
</evidence>
<dbReference type="EMBL" id="RCZP01000024">
    <property type="protein sequence ID" value="TPG51852.1"/>
    <property type="molecule type" value="Genomic_DNA"/>
</dbReference>
<proteinExistence type="predicted"/>
<dbReference type="InterPro" id="IPR007127">
    <property type="entry name" value="RNA_pol_sigma_70_r1_1"/>
</dbReference>
<dbReference type="InterPro" id="IPR042189">
    <property type="entry name" value="RNA_pol_sigma_70_r1_1_sf"/>
</dbReference>
<dbReference type="Pfam" id="PF03979">
    <property type="entry name" value="Sigma70_r1_1"/>
    <property type="match status" value="1"/>
</dbReference>
<name>A0A502FRE8_9PROT</name>
<protein>
    <recommendedName>
        <fullName evidence="2">RNA polymerase sigma factor 70 region 1.1 domain-containing protein</fullName>
    </recommendedName>
</protein>
<feature type="compositionally biased region" description="Pro residues" evidence="1">
    <location>
        <begin position="81"/>
        <end position="93"/>
    </location>
</feature>
<dbReference type="AlphaFoldDB" id="A0A502FRE8"/>
<evidence type="ECO:0000256" key="1">
    <source>
        <dbReference type="SAM" id="MobiDB-lite"/>
    </source>
</evidence>
<keyword evidence="4" id="KW-1185">Reference proteome</keyword>
<sequence>MAHIGRKKQGERSVEDHLLAGVKALLERGRHRGFVTYDELNLAMPQEHFTAEQIEDTMASLWEMGIHVVEGGGGDDDDPVGTPPYGPQGPPPLRGEAEPERPLESTKATGSSLGVLGPTRRMG</sequence>
<comment type="caution">
    <text evidence="3">The sequence shown here is derived from an EMBL/GenBank/DDBJ whole genome shotgun (WGS) entry which is preliminary data.</text>
</comment>
<dbReference type="GO" id="GO:0003677">
    <property type="term" value="F:DNA binding"/>
    <property type="evidence" value="ECO:0007669"/>
    <property type="project" value="InterPro"/>
</dbReference>
<dbReference type="Gene3D" id="1.10.220.120">
    <property type="entry name" value="Sigma-70 factor, region 1.1"/>
    <property type="match status" value="1"/>
</dbReference>
<feature type="compositionally biased region" description="Basic and acidic residues" evidence="1">
    <location>
        <begin position="95"/>
        <end position="104"/>
    </location>
</feature>
<feature type="domain" description="RNA polymerase sigma factor 70 region 1.1" evidence="2">
    <location>
        <begin position="21"/>
        <end position="76"/>
    </location>
</feature>
<organism evidence="3 4">
    <name type="scientific">Muricoccus nepalensis</name>
    <dbReference type="NCBI Taxonomy" id="1854500"/>
    <lineage>
        <taxon>Bacteria</taxon>
        <taxon>Pseudomonadati</taxon>
        <taxon>Pseudomonadota</taxon>
        <taxon>Alphaproteobacteria</taxon>
        <taxon>Acetobacterales</taxon>
        <taxon>Roseomonadaceae</taxon>
        <taxon>Muricoccus</taxon>
    </lineage>
</organism>
<gene>
    <name evidence="3" type="ORF">EAH89_19505</name>
</gene>
<evidence type="ECO:0000259" key="2">
    <source>
        <dbReference type="Pfam" id="PF03979"/>
    </source>
</evidence>
<dbReference type="GO" id="GO:0016987">
    <property type="term" value="F:sigma factor activity"/>
    <property type="evidence" value="ECO:0007669"/>
    <property type="project" value="InterPro"/>
</dbReference>
<reference evidence="3 4" key="1">
    <citation type="journal article" date="2019" name="Environ. Microbiol.">
        <title>Species interactions and distinct microbial communities in high Arctic permafrost affected cryosols are associated with the CH4 and CO2 gas fluxes.</title>
        <authorList>
            <person name="Altshuler I."/>
            <person name="Hamel J."/>
            <person name="Turney S."/>
            <person name="Magnuson E."/>
            <person name="Levesque R."/>
            <person name="Greer C."/>
            <person name="Whyte L.G."/>
        </authorList>
    </citation>
    <scope>NUCLEOTIDE SEQUENCE [LARGE SCALE GENOMIC DNA]</scope>
    <source>
        <strain evidence="3 4">S9.3B</strain>
    </source>
</reference>